<protein>
    <recommendedName>
        <fullName evidence="4">Outer membrane beta-barrel protein</fullName>
    </recommendedName>
</protein>
<accession>A0A1B1U7A3</accession>
<dbReference type="STRING" id="222136.BBW65_07315"/>
<gene>
    <name evidence="2" type="ORF">BBW65_07315</name>
</gene>
<feature type="signal peptide" evidence="1">
    <location>
        <begin position="1"/>
        <end position="21"/>
    </location>
</feature>
<dbReference type="OrthoDB" id="5322730at2"/>
<evidence type="ECO:0000313" key="3">
    <source>
        <dbReference type="Proteomes" id="UP000092884"/>
    </source>
</evidence>
<sequence length="241" mass="26078">MIKNIAKVFLCCVLVGGALQAAPKKPKKPSANAVKNLQSGSVINGVKATGSLQRWMFFNDGFVGSSWTKIGRSEYISVDFGYSATIATIGTAGGLRGIFGVDFAFPIYVAARGQTNGLTTHNSFAEVLGWGAIVPLSIGLDVNGFYIRGLVGYAYNDIVEGFDLPNKSDATTMQMRYHGVVYGAGMGYRISNILNIGFKALFGEMKNDVRATNDATLIQVREFKNKKYDLMQFGGYVSIIF</sequence>
<feature type="chain" id="PRO_5008530218" description="Outer membrane beta-barrel protein" evidence="1">
    <location>
        <begin position="22"/>
        <end position="241"/>
    </location>
</feature>
<evidence type="ECO:0000313" key="2">
    <source>
        <dbReference type="EMBL" id="ANV98616.1"/>
    </source>
</evidence>
<dbReference type="KEGG" id="het:BBW65_07315"/>
<keyword evidence="3" id="KW-1185">Reference proteome</keyword>
<organism evidence="2 3">
    <name type="scientific">Helicobacter enhydrae</name>
    <dbReference type="NCBI Taxonomy" id="222136"/>
    <lineage>
        <taxon>Bacteria</taxon>
        <taxon>Pseudomonadati</taxon>
        <taxon>Campylobacterota</taxon>
        <taxon>Epsilonproteobacteria</taxon>
        <taxon>Campylobacterales</taxon>
        <taxon>Helicobacteraceae</taxon>
        <taxon>Helicobacter</taxon>
    </lineage>
</organism>
<proteinExistence type="predicted"/>
<name>A0A1B1U7A3_9HELI</name>
<reference evidence="3" key="1">
    <citation type="submission" date="2016-07" db="EMBL/GenBank/DDBJ databases">
        <authorList>
            <person name="Florea S."/>
            <person name="Webb J.S."/>
            <person name="Jaromczyk J."/>
            <person name="Schardl C.L."/>
        </authorList>
    </citation>
    <scope>NUCLEOTIDE SEQUENCE [LARGE SCALE GENOMIC DNA]</scope>
    <source>
        <strain evidence="3">MIT 01-6242</strain>
    </source>
</reference>
<dbReference type="AlphaFoldDB" id="A0A1B1U7A3"/>
<keyword evidence="1" id="KW-0732">Signal</keyword>
<dbReference type="EMBL" id="CP016503">
    <property type="protein sequence ID" value="ANV98616.1"/>
    <property type="molecule type" value="Genomic_DNA"/>
</dbReference>
<dbReference type="Proteomes" id="UP000092884">
    <property type="component" value="Chromosome"/>
</dbReference>
<dbReference type="RefSeq" id="WP_066341534.1">
    <property type="nucleotide sequence ID" value="NZ_CP016503.1"/>
</dbReference>
<evidence type="ECO:0008006" key="4">
    <source>
        <dbReference type="Google" id="ProtNLM"/>
    </source>
</evidence>
<evidence type="ECO:0000256" key="1">
    <source>
        <dbReference type="SAM" id="SignalP"/>
    </source>
</evidence>